<dbReference type="Gene3D" id="3.30.160.60">
    <property type="entry name" value="Classic Zinc Finger"/>
    <property type="match status" value="1"/>
</dbReference>
<dbReference type="InterPro" id="IPR013087">
    <property type="entry name" value="Znf_C2H2_type"/>
</dbReference>
<evidence type="ECO:0000256" key="3">
    <source>
        <dbReference type="ARBA" id="ARBA00022833"/>
    </source>
</evidence>
<dbReference type="PANTHER" id="PTHR23235">
    <property type="entry name" value="KRUEPPEL-LIKE TRANSCRIPTION FACTOR"/>
    <property type="match status" value="1"/>
</dbReference>
<keyword evidence="1" id="KW-0479">Metal-binding</keyword>
<dbReference type="SMART" id="SM00355">
    <property type="entry name" value="ZnF_C2H2"/>
    <property type="match status" value="2"/>
</dbReference>
<dbReference type="OrthoDB" id="4062651at2759"/>
<evidence type="ECO:0000259" key="6">
    <source>
        <dbReference type="PROSITE" id="PS50006"/>
    </source>
</evidence>
<dbReference type="GO" id="GO:0000978">
    <property type="term" value="F:RNA polymerase II cis-regulatory region sequence-specific DNA binding"/>
    <property type="evidence" value="ECO:0007669"/>
    <property type="project" value="TreeGrafter"/>
</dbReference>
<evidence type="ECO:0008006" key="10">
    <source>
        <dbReference type="Google" id="ProtNLM"/>
    </source>
</evidence>
<sequence>MTTSTPITIFTVHCGNKQFLDMEPNAKFQVDGESCAIVDSWSNPSTSATTIGTEERTPVPPSMPFLQITTAHKCKSKSSWMFVFGRDENTCDIRLLGDRYDGISKRQFGIEIDLKYSTLIMKNLSRNTTRVVSQSIGTLELRTQTAIPENEDIMVEVGQNIITIRPPAQTPEYRHQLRDYCAQLALQVPSIQDLNVESKANTSASTLGYSFGEELGSGTSATLFRAEPWGEIPEHGSAVRTGSYCEKSLAAPQLWHNPTGDFVASDLGVPEYPTALHSLADTEPWGEIPEPYSAVTALRHNSIGDVEVADLGIEFGEGPVDPELRRYNSPADLFNPLTSGSAAREAIDWRWRHSGQHTQFNTVQVAEAERIFPATKENAYISRNFQLDDHPQQQGPENQSASATAQEDEDAGTGSRDNITSQADAVQAGQVNGQKASDYAILHLNNKSIVCIPSKQTVNASQIVRSHGISRHVTTKYLSSHPEVKRTYVTGHHTVQGTYIRIADVSEFCDHLEISDLTDDIKSVLEARKYVCDFPGCKLSYKTRGTLTRHQKRHKNPEIFTCLICQKQETRKDNFASHVYRHTKNNGGYARIKYHPKAENYLQSIKNGEPIETLE</sequence>
<dbReference type="InterPro" id="IPR000253">
    <property type="entry name" value="FHA_dom"/>
</dbReference>
<dbReference type="AlphaFoldDB" id="G4MN79"/>
<dbReference type="eggNOG" id="ENOG502RNHA">
    <property type="taxonomic scope" value="Eukaryota"/>
</dbReference>
<dbReference type="InterPro" id="IPR036236">
    <property type="entry name" value="Znf_C2H2_sf"/>
</dbReference>
<dbReference type="KEGG" id="mgr:MGG_02055"/>
<feature type="domain" description="C2H2-type" evidence="7">
    <location>
        <begin position="530"/>
        <end position="559"/>
    </location>
</feature>
<keyword evidence="3" id="KW-0862">Zinc</keyword>
<dbReference type="PROSITE" id="PS50006">
    <property type="entry name" value="FHA_DOMAIN"/>
    <property type="match status" value="1"/>
</dbReference>
<dbReference type="GeneID" id="2681332"/>
<dbReference type="GO" id="GO:0008270">
    <property type="term" value="F:zinc ion binding"/>
    <property type="evidence" value="ECO:0007669"/>
    <property type="project" value="UniProtKB-KW"/>
</dbReference>
<dbReference type="InParanoid" id="G4MN79"/>
<dbReference type="VEuPathDB" id="FungiDB:MGG_02055"/>
<evidence type="ECO:0000256" key="4">
    <source>
        <dbReference type="PROSITE-ProRule" id="PRU00042"/>
    </source>
</evidence>
<protein>
    <recommendedName>
        <fullName evidence="10">C2H2-type domain-containing protein</fullName>
    </recommendedName>
</protein>
<dbReference type="PROSITE" id="PS00028">
    <property type="entry name" value="ZINC_FINGER_C2H2_1"/>
    <property type="match status" value="1"/>
</dbReference>
<reference key="2">
    <citation type="submission" date="2011-05" db="EMBL/GenBank/DDBJ databases">
        <title>The Genome Sequence of Magnaporthe oryzae 70-15.</title>
        <authorList>
            <consortium name="The Broad Institute Genome Sequencing Platform"/>
            <person name="Ma L.-J."/>
            <person name="Dead R."/>
            <person name="Young S.K."/>
            <person name="Zeng Q."/>
            <person name="Gargeya S."/>
            <person name="Fitzgerald M."/>
            <person name="Haas B."/>
            <person name="Abouelleil A."/>
            <person name="Alvarado L."/>
            <person name="Arachchi H.M."/>
            <person name="Berlin A."/>
            <person name="Brown A."/>
            <person name="Chapman S.B."/>
            <person name="Chen Z."/>
            <person name="Dunbar C."/>
            <person name="Freedman E."/>
            <person name="Gearin G."/>
            <person name="Gellesch M."/>
            <person name="Goldberg J."/>
            <person name="Griggs A."/>
            <person name="Gujja S."/>
            <person name="Heiman D."/>
            <person name="Howarth C."/>
            <person name="Larson L."/>
            <person name="Lui A."/>
            <person name="MacDonald P.J.P."/>
            <person name="Mehta T."/>
            <person name="Montmayeur A."/>
            <person name="Murphy C."/>
            <person name="Neiman D."/>
            <person name="Pearson M."/>
            <person name="Priest M."/>
            <person name="Roberts A."/>
            <person name="Saif S."/>
            <person name="Shea T."/>
            <person name="Shenoy N."/>
            <person name="Sisk P."/>
            <person name="Stolte C."/>
            <person name="Sykes S."/>
            <person name="Yandava C."/>
            <person name="Wortman J."/>
            <person name="Nusbaum C."/>
            <person name="Birren B."/>
        </authorList>
    </citation>
    <scope>NUCLEOTIDE SEQUENCE</scope>
    <source>
        <strain>70-15</strain>
    </source>
</reference>
<gene>
    <name evidence="8" type="ORF">MGG_02055</name>
</gene>
<accession>G4MN79</accession>
<reference evidence="8 9" key="1">
    <citation type="journal article" date="2005" name="Nature">
        <title>The genome sequence of the rice blast fungus Magnaporthe grisea.</title>
        <authorList>
            <person name="Dean R.A."/>
            <person name="Talbot N.J."/>
            <person name="Ebbole D.J."/>
            <person name="Farman M.L."/>
            <person name="Mitchell T.K."/>
            <person name="Orbach M.J."/>
            <person name="Thon M."/>
            <person name="Kulkarni R."/>
            <person name="Xu J.R."/>
            <person name="Pan H."/>
            <person name="Read N.D."/>
            <person name="Lee Y.H."/>
            <person name="Carbone I."/>
            <person name="Brown D."/>
            <person name="Oh Y.Y."/>
            <person name="Donofrio N."/>
            <person name="Jeong J.S."/>
            <person name="Soanes D.M."/>
            <person name="Djonovic S."/>
            <person name="Kolomiets E."/>
            <person name="Rehmeyer C."/>
            <person name="Li W."/>
            <person name="Harding M."/>
            <person name="Kim S."/>
            <person name="Lebrun M.H."/>
            <person name="Bohnert H."/>
            <person name="Coughlan S."/>
            <person name="Butler J."/>
            <person name="Calvo S."/>
            <person name="Ma L.J."/>
            <person name="Nicol R."/>
            <person name="Purcell S."/>
            <person name="Nusbaum C."/>
            <person name="Galagan J.E."/>
            <person name="Birren B.W."/>
        </authorList>
    </citation>
    <scope>NUCLEOTIDE SEQUENCE [LARGE SCALE GENOMIC DNA]</scope>
    <source>
        <strain evidence="9">70-15 / ATCC MYA-4617 / FGSC 8958</strain>
    </source>
</reference>
<evidence type="ECO:0000313" key="9">
    <source>
        <dbReference type="Proteomes" id="UP000009058"/>
    </source>
</evidence>
<evidence type="ECO:0000256" key="5">
    <source>
        <dbReference type="SAM" id="MobiDB-lite"/>
    </source>
</evidence>
<dbReference type="HOGENOM" id="CLU_444143_0_0_1"/>
<dbReference type="PROSITE" id="PS50157">
    <property type="entry name" value="ZINC_FINGER_C2H2_2"/>
    <property type="match status" value="1"/>
</dbReference>
<name>G4MN79_PYRO7</name>
<feature type="region of interest" description="Disordered" evidence="5">
    <location>
        <begin position="388"/>
        <end position="417"/>
    </location>
</feature>
<evidence type="ECO:0000313" key="8">
    <source>
        <dbReference type="EMBL" id="EHA56202.1"/>
    </source>
</evidence>
<keyword evidence="2 4" id="KW-0863">Zinc-finger</keyword>
<dbReference type="SUPFAM" id="SSF57667">
    <property type="entry name" value="beta-beta-alpha zinc fingers"/>
    <property type="match status" value="1"/>
</dbReference>
<dbReference type="EMBL" id="CM001231">
    <property type="protein sequence ID" value="EHA56202.1"/>
    <property type="molecule type" value="Genomic_DNA"/>
</dbReference>
<keyword evidence="9" id="KW-1185">Reference proteome</keyword>
<dbReference type="OMA" id="PWGEIPE"/>
<dbReference type="Proteomes" id="UP000009058">
    <property type="component" value="Chromosome 1"/>
</dbReference>
<evidence type="ECO:0000256" key="2">
    <source>
        <dbReference type="ARBA" id="ARBA00022771"/>
    </source>
</evidence>
<dbReference type="PANTHER" id="PTHR23235:SF120">
    <property type="entry name" value="KRUPPEL-LIKE FACTOR 15"/>
    <property type="match status" value="1"/>
</dbReference>
<evidence type="ECO:0000256" key="1">
    <source>
        <dbReference type="ARBA" id="ARBA00022723"/>
    </source>
</evidence>
<dbReference type="GO" id="GO:0000981">
    <property type="term" value="F:DNA-binding transcription factor activity, RNA polymerase II-specific"/>
    <property type="evidence" value="ECO:0007669"/>
    <property type="project" value="TreeGrafter"/>
</dbReference>
<dbReference type="RefSeq" id="XP_003708814.1">
    <property type="nucleotide sequence ID" value="XM_003708766.1"/>
</dbReference>
<organism evidence="8 9">
    <name type="scientific">Pyricularia oryzae (strain 70-15 / ATCC MYA-4617 / FGSC 8958)</name>
    <name type="common">Rice blast fungus</name>
    <name type="synonym">Magnaporthe oryzae</name>
    <dbReference type="NCBI Taxonomy" id="242507"/>
    <lineage>
        <taxon>Eukaryota</taxon>
        <taxon>Fungi</taxon>
        <taxon>Dikarya</taxon>
        <taxon>Ascomycota</taxon>
        <taxon>Pezizomycotina</taxon>
        <taxon>Sordariomycetes</taxon>
        <taxon>Sordariomycetidae</taxon>
        <taxon>Magnaporthales</taxon>
        <taxon>Pyriculariaceae</taxon>
        <taxon>Pyricularia</taxon>
    </lineage>
</organism>
<proteinExistence type="predicted"/>
<evidence type="ECO:0000259" key="7">
    <source>
        <dbReference type="PROSITE" id="PS50157"/>
    </source>
</evidence>
<feature type="compositionally biased region" description="Polar residues" evidence="5">
    <location>
        <begin position="392"/>
        <end position="405"/>
    </location>
</feature>
<feature type="domain" description="FHA" evidence="6">
    <location>
        <begin position="82"/>
        <end position="136"/>
    </location>
</feature>